<reference evidence="1" key="1">
    <citation type="submission" date="2024-03" db="EMBL/GenBank/DDBJ databases">
        <title>Whole genome sequecning of epiphytes from Marcgravia umbellata leaves.</title>
        <authorList>
            <person name="Kumar G."/>
            <person name="Savka M.A."/>
        </authorList>
    </citation>
    <scope>NUCLEOTIDE SEQUENCE</scope>
    <source>
        <strain evidence="1">RIT_BL5</strain>
    </source>
</reference>
<sequence>MNKKLIFYRVAVLSVLLIAVCFIAVMFSDSRKDRDHIELLSSRNSALQQSLNQANEANRDLKVQIAESKHLGDYQGNDDFSAIMNDNPIDLDYQKERKTLQASSDATTMTWATFESDYLAKWQKQMDASLDELSRLLNEEGRADLEQSQKSWQSYRDDQSEFVMDQFIATRYFGSQGYVQFIAAQSRQTRNRTMQLMEYIFSLDREAIDFVADH</sequence>
<dbReference type="Proteomes" id="UP001380953">
    <property type="component" value="Unassembled WGS sequence"/>
</dbReference>
<comment type="caution">
    <text evidence="1">The sequence shown here is derived from an EMBL/GenBank/DDBJ whole genome shotgun (WGS) entry which is preliminary data.</text>
</comment>
<dbReference type="EMBL" id="JBBKAR010000004">
    <property type="protein sequence ID" value="MEJ8302709.1"/>
    <property type="molecule type" value="Genomic_DNA"/>
</dbReference>
<proteinExistence type="predicted"/>
<keyword evidence="2" id="KW-1185">Reference proteome</keyword>
<name>A0ACC6P857_9BACL</name>
<gene>
    <name evidence="1" type="ORF">WKI47_02135</name>
</gene>
<evidence type="ECO:0000313" key="2">
    <source>
        <dbReference type="Proteomes" id="UP001380953"/>
    </source>
</evidence>
<evidence type="ECO:0000313" key="1">
    <source>
        <dbReference type="EMBL" id="MEJ8302709.1"/>
    </source>
</evidence>
<accession>A0ACC6P857</accession>
<organism evidence="1 2">
    <name type="scientific">Saccharibacillus sacchari</name>
    <dbReference type="NCBI Taxonomy" id="456493"/>
    <lineage>
        <taxon>Bacteria</taxon>
        <taxon>Bacillati</taxon>
        <taxon>Bacillota</taxon>
        <taxon>Bacilli</taxon>
        <taxon>Bacillales</taxon>
        <taxon>Paenibacillaceae</taxon>
        <taxon>Saccharibacillus</taxon>
    </lineage>
</organism>
<protein>
    <submittedName>
        <fullName evidence="1">Lysozyme inhibitor LprI family protein</fullName>
    </submittedName>
</protein>